<comment type="caution">
    <text evidence="2">The sequence shown here is derived from an EMBL/GenBank/DDBJ whole genome shotgun (WGS) entry which is preliminary data.</text>
</comment>
<keyword evidence="3" id="KW-1185">Reference proteome</keyword>
<organism evidence="2 3">
    <name type="scientific">Forsythia ovata</name>
    <dbReference type="NCBI Taxonomy" id="205694"/>
    <lineage>
        <taxon>Eukaryota</taxon>
        <taxon>Viridiplantae</taxon>
        <taxon>Streptophyta</taxon>
        <taxon>Embryophyta</taxon>
        <taxon>Tracheophyta</taxon>
        <taxon>Spermatophyta</taxon>
        <taxon>Magnoliopsida</taxon>
        <taxon>eudicotyledons</taxon>
        <taxon>Gunneridae</taxon>
        <taxon>Pentapetalae</taxon>
        <taxon>asterids</taxon>
        <taxon>lamiids</taxon>
        <taxon>Lamiales</taxon>
        <taxon>Oleaceae</taxon>
        <taxon>Forsythieae</taxon>
        <taxon>Forsythia</taxon>
    </lineage>
</organism>
<feature type="region of interest" description="Disordered" evidence="1">
    <location>
        <begin position="1"/>
        <end position="25"/>
    </location>
</feature>
<evidence type="ECO:0000313" key="2">
    <source>
        <dbReference type="EMBL" id="KAL2455241.1"/>
    </source>
</evidence>
<dbReference type="EMBL" id="JBFOLJ010000128">
    <property type="protein sequence ID" value="KAL2455241.1"/>
    <property type="molecule type" value="Genomic_DNA"/>
</dbReference>
<name>A0ABD1NUJ1_9LAMI</name>
<dbReference type="Proteomes" id="UP001604277">
    <property type="component" value="Unassembled WGS sequence"/>
</dbReference>
<gene>
    <name evidence="2" type="ORF">Fot_57704</name>
</gene>
<evidence type="ECO:0000256" key="1">
    <source>
        <dbReference type="SAM" id="MobiDB-lite"/>
    </source>
</evidence>
<reference evidence="3" key="1">
    <citation type="submission" date="2024-07" db="EMBL/GenBank/DDBJ databases">
        <title>Two chromosome-level genome assemblies of Korean endemic species Abeliophyllum distichum and Forsythia ovata (Oleaceae).</title>
        <authorList>
            <person name="Jang H."/>
        </authorList>
    </citation>
    <scope>NUCLEOTIDE SEQUENCE [LARGE SCALE GENOMIC DNA]</scope>
</reference>
<protein>
    <submittedName>
        <fullName evidence="2">Protein indeterminate-domain 1-like</fullName>
    </submittedName>
</protein>
<accession>A0ABD1NUJ1</accession>
<proteinExistence type="predicted"/>
<dbReference type="AlphaFoldDB" id="A0ABD1NUJ1"/>
<sequence>MPQTLKVQAVNGVSSSPPPPPLTPSTGVLSPVLSIQSSAELPDNQTVHFQPQPRTVALSSSITTATTTTTVAGTASGGSSTYNRNINVSSGVFASIFASSTLDELAQPSRPHSSYSDLLCAMAGSECSTMDPMSLSLSSSLYLSSSPASLFPTTSQDPNRHYASSPQPALSATALLQKAAQIGATSANSSFLHGSAGNVVFIQSSR</sequence>
<evidence type="ECO:0000313" key="3">
    <source>
        <dbReference type="Proteomes" id="UP001604277"/>
    </source>
</evidence>